<dbReference type="EMBL" id="JADGMS010000013">
    <property type="protein sequence ID" value="KAF9670252.1"/>
    <property type="molecule type" value="Genomic_DNA"/>
</dbReference>
<organism evidence="1 2">
    <name type="scientific">Salix dunnii</name>
    <dbReference type="NCBI Taxonomy" id="1413687"/>
    <lineage>
        <taxon>Eukaryota</taxon>
        <taxon>Viridiplantae</taxon>
        <taxon>Streptophyta</taxon>
        <taxon>Embryophyta</taxon>
        <taxon>Tracheophyta</taxon>
        <taxon>Spermatophyta</taxon>
        <taxon>Magnoliopsida</taxon>
        <taxon>eudicotyledons</taxon>
        <taxon>Gunneridae</taxon>
        <taxon>Pentapetalae</taxon>
        <taxon>rosids</taxon>
        <taxon>fabids</taxon>
        <taxon>Malpighiales</taxon>
        <taxon>Salicaceae</taxon>
        <taxon>Saliceae</taxon>
        <taxon>Salix</taxon>
    </lineage>
</organism>
<keyword evidence="2" id="KW-1185">Reference proteome</keyword>
<accession>A0A835MKT7</accession>
<dbReference type="Proteomes" id="UP000657918">
    <property type="component" value="Unassembled WGS sequence"/>
</dbReference>
<sequence>MLQFWNYVEVVKFCILAFCHEIMSLDTFIFTVAELLLPLIKLSLVQWQEEEGRMNLLTVDIAYVVSLYPLNMATTVIVKNNGRKNVILSSAILASSPSEVMKPESPRLFDFDFEPEEKPWSWKVQDEPSPSQF</sequence>
<name>A0A835MKT7_9ROSI</name>
<reference evidence="1 2" key="1">
    <citation type="submission" date="2020-10" db="EMBL/GenBank/DDBJ databases">
        <title>Plant Genome Project.</title>
        <authorList>
            <person name="Zhang R.-G."/>
        </authorList>
    </citation>
    <scope>NUCLEOTIDE SEQUENCE [LARGE SCALE GENOMIC DNA]</scope>
    <source>
        <strain evidence="1">FAFU-HL-1</strain>
        <tissue evidence="1">Leaf</tissue>
    </source>
</reference>
<dbReference type="AlphaFoldDB" id="A0A835MKT7"/>
<proteinExistence type="predicted"/>
<comment type="caution">
    <text evidence="1">The sequence shown here is derived from an EMBL/GenBank/DDBJ whole genome shotgun (WGS) entry which is preliminary data.</text>
</comment>
<evidence type="ECO:0000313" key="2">
    <source>
        <dbReference type="Proteomes" id="UP000657918"/>
    </source>
</evidence>
<evidence type="ECO:0000313" key="1">
    <source>
        <dbReference type="EMBL" id="KAF9670252.1"/>
    </source>
</evidence>
<gene>
    <name evidence="1" type="ORF">SADUNF_Sadunf13G0049000</name>
</gene>
<protein>
    <submittedName>
        <fullName evidence="1">Uncharacterized protein</fullName>
    </submittedName>
</protein>